<evidence type="ECO:0000313" key="2">
    <source>
        <dbReference type="Proteomes" id="UP000503264"/>
    </source>
</evidence>
<dbReference type="SUPFAM" id="SSF52317">
    <property type="entry name" value="Class I glutamine amidotransferase-like"/>
    <property type="match status" value="1"/>
</dbReference>
<dbReference type="EMBL" id="CP012542">
    <property type="protein sequence ID" value="QCD45539.1"/>
    <property type="molecule type" value="Genomic_DNA"/>
</dbReference>
<accession>A0A6G5QIV0</accession>
<organism evidence="1 2">
    <name type="scientific">Campylobacter mucosalis CCUG 21559</name>
    <dbReference type="NCBI Taxonomy" id="1032067"/>
    <lineage>
        <taxon>Bacteria</taxon>
        <taxon>Pseudomonadati</taxon>
        <taxon>Campylobacterota</taxon>
        <taxon>Epsilonproteobacteria</taxon>
        <taxon>Campylobacterales</taxon>
        <taxon>Campylobacteraceae</taxon>
        <taxon>Campylobacter</taxon>
    </lineage>
</organism>
<dbReference type="InterPro" id="IPR052158">
    <property type="entry name" value="INH-QAR"/>
</dbReference>
<sequence>MNIAVVMYDKMNLIGFSQILGYLRTFENARIKTCAFKPEIVDEFGLKIQPEIYGESLYGADMIVVPDGIGALNLRHDEIFLSWIRSGSSSRIKFGFDLGVLILAGAGFLQGRQATIRRGYKNALSEYCGVVDTKICENGGILSVSEWGDDIKERLAQILA</sequence>
<evidence type="ECO:0000313" key="1">
    <source>
        <dbReference type="EMBL" id="QCD45539.1"/>
    </source>
</evidence>
<dbReference type="RefSeq" id="WP_171994232.1">
    <property type="nucleotide sequence ID" value="NZ_CP012542.1"/>
</dbReference>
<dbReference type="AlphaFoldDB" id="A0A6G5QIV0"/>
<dbReference type="Gene3D" id="3.40.50.880">
    <property type="match status" value="1"/>
</dbReference>
<reference evidence="1 2" key="1">
    <citation type="submission" date="2016-07" db="EMBL/GenBank/DDBJ databases">
        <title>Comparative genomics of the Campylobacter concisus group.</title>
        <authorList>
            <person name="Miller W.G."/>
            <person name="Yee E."/>
            <person name="Chapman M.H."/>
            <person name="Huynh S."/>
            <person name="Bono J.L."/>
            <person name="On S.L.W."/>
            <person name="StLeger J."/>
            <person name="Foster G."/>
            <person name="Parker C.T."/>
        </authorList>
    </citation>
    <scope>NUCLEOTIDE SEQUENCE [LARGE SCALE GENOMIC DNA]</scope>
    <source>
        <strain evidence="1 2">CCUG 21559</strain>
    </source>
</reference>
<keyword evidence="2" id="KW-1185">Reference proteome</keyword>
<protein>
    <submittedName>
        <fullName evidence="1">Putative DUF4066 domain protein</fullName>
    </submittedName>
</protein>
<dbReference type="PANTHER" id="PTHR43130:SF2">
    <property type="entry name" value="DJ-1_PFPI DOMAIN-CONTAINING PROTEIN"/>
    <property type="match status" value="1"/>
</dbReference>
<dbReference type="GO" id="GO:0006355">
    <property type="term" value="P:regulation of DNA-templated transcription"/>
    <property type="evidence" value="ECO:0007669"/>
    <property type="project" value="TreeGrafter"/>
</dbReference>
<name>A0A6G5QIV0_9BACT</name>
<proteinExistence type="predicted"/>
<dbReference type="InterPro" id="IPR029062">
    <property type="entry name" value="Class_I_gatase-like"/>
</dbReference>
<dbReference type="PANTHER" id="PTHR43130">
    <property type="entry name" value="ARAC-FAMILY TRANSCRIPTIONAL REGULATOR"/>
    <property type="match status" value="1"/>
</dbReference>
<dbReference type="Proteomes" id="UP000503264">
    <property type="component" value="Chromosome"/>
</dbReference>
<gene>
    <name evidence="1" type="ORF">CMUC_1792</name>
</gene>